<accession>A0AAV5K680</accession>
<dbReference type="InterPro" id="IPR021820">
    <property type="entry name" value="S-locus_recpt_kinase_C"/>
</dbReference>
<keyword evidence="1" id="KW-0723">Serine/threonine-protein kinase</keyword>
<keyword evidence="2" id="KW-0808">Transferase</keyword>
<dbReference type="EMBL" id="BPVZ01000052">
    <property type="protein sequence ID" value="GKV19158.1"/>
    <property type="molecule type" value="Genomic_DNA"/>
</dbReference>
<keyword evidence="5" id="KW-0067">ATP-binding</keyword>
<dbReference type="InterPro" id="IPR001245">
    <property type="entry name" value="Ser-Thr/Tyr_kinase_cat_dom"/>
</dbReference>
<dbReference type="PANTHER" id="PTHR27002">
    <property type="entry name" value="RECEPTOR-LIKE SERINE/THREONINE-PROTEIN KINASE SD1-8"/>
    <property type="match status" value="1"/>
</dbReference>
<dbReference type="SUPFAM" id="SSF56112">
    <property type="entry name" value="Protein kinase-like (PK-like)"/>
    <property type="match status" value="1"/>
</dbReference>
<protein>
    <recommendedName>
        <fullName evidence="6">Protein kinase domain-containing protein</fullName>
    </recommendedName>
</protein>
<evidence type="ECO:0000313" key="7">
    <source>
        <dbReference type="EMBL" id="GKV19158.1"/>
    </source>
</evidence>
<sequence length="164" mass="18729">MTRILRGNEDQANIRRVVGTYGYMSPEYAMVGLFLEKSDVFSYGVLLLEMFHLQTNLYTFEAWKLWNEDNVLAMVDKLVCDPCHHREILRCIHVGLLCVQEMAKDRPTMSTVISMLNSEIVDLPSPKQPAFILKQIAKDAKSPSQHGQRRCSINDVTVTIVQGR</sequence>
<evidence type="ECO:0000259" key="6">
    <source>
        <dbReference type="PROSITE" id="PS50011"/>
    </source>
</evidence>
<evidence type="ECO:0000313" key="8">
    <source>
        <dbReference type="Proteomes" id="UP001054252"/>
    </source>
</evidence>
<dbReference type="Proteomes" id="UP001054252">
    <property type="component" value="Unassembled WGS sequence"/>
</dbReference>
<dbReference type="InterPro" id="IPR000719">
    <property type="entry name" value="Prot_kinase_dom"/>
</dbReference>
<keyword evidence="8" id="KW-1185">Reference proteome</keyword>
<dbReference type="Pfam" id="PF07714">
    <property type="entry name" value="PK_Tyr_Ser-Thr"/>
    <property type="match status" value="1"/>
</dbReference>
<evidence type="ECO:0000256" key="2">
    <source>
        <dbReference type="ARBA" id="ARBA00022679"/>
    </source>
</evidence>
<dbReference type="AlphaFoldDB" id="A0AAV5K680"/>
<reference evidence="7 8" key="1">
    <citation type="journal article" date="2021" name="Commun. Biol.">
        <title>The genome of Shorea leprosula (Dipterocarpaceae) highlights the ecological relevance of drought in aseasonal tropical rainforests.</title>
        <authorList>
            <person name="Ng K.K.S."/>
            <person name="Kobayashi M.J."/>
            <person name="Fawcett J.A."/>
            <person name="Hatakeyama M."/>
            <person name="Paape T."/>
            <person name="Ng C.H."/>
            <person name="Ang C.C."/>
            <person name="Tnah L.H."/>
            <person name="Lee C.T."/>
            <person name="Nishiyama T."/>
            <person name="Sese J."/>
            <person name="O'Brien M.J."/>
            <person name="Copetti D."/>
            <person name="Mohd Noor M.I."/>
            <person name="Ong R.C."/>
            <person name="Putra M."/>
            <person name="Sireger I.Z."/>
            <person name="Indrioko S."/>
            <person name="Kosugi Y."/>
            <person name="Izuno A."/>
            <person name="Isagi Y."/>
            <person name="Lee S.L."/>
            <person name="Shimizu K.K."/>
        </authorList>
    </citation>
    <scope>NUCLEOTIDE SEQUENCE [LARGE SCALE GENOMIC DNA]</scope>
    <source>
        <strain evidence="7">214</strain>
    </source>
</reference>
<dbReference type="InterPro" id="IPR011009">
    <property type="entry name" value="Kinase-like_dom_sf"/>
</dbReference>
<evidence type="ECO:0000256" key="3">
    <source>
        <dbReference type="ARBA" id="ARBA00022741"/>
    </source>
</evidence>
<dbReference type="GO" id="GO:0005886">
    <property type="term" value="C:plasma membrane"/>
    <property type="evidence" value="ECO:0007669"/>
    <property type="project" value="TreeGrafter"/>
</dbReference>
<dbReference type="PROSITE" id="PS50011">
    <property type="entry name" value="PROTEIN_KINASE_DOM"/>
    <property type="match status" value="1"/>
</dbReference>
<proteinExistence type="predicted"/>
<evidence type="ECO:0000256" key="1">
    <source>
        <dbReference type="ARBA" id="ARBA00022527"/>
    </source>
</evidence>
<gene>
    <name evidence="7" type="ORF">SLEP1_g29452</name>
</gene>
<keyword evidence="4" id="KW-0418">Kinase</keyword>
<keyword evidence="3" id="KW-0547">Nucleotide-binding</keyword>
<dbReference type="Pfam" id="PF11883">
    <property type="entry name" value="DUF3403"/>
    <property type="match status" value="1"/>
</dbReference>
<dbReference type="PANTHER" id="PTHR27002:SF1082">
    <property type="entry name" value="OS06G0693000 PROTEIN"/>
    <property type="match status" value="1"/>
</dbReference>
<organism evidence="7 8">
    <name type="scientific">Rubroshorea leprosula</name>
    <dbReference type="NCBI Taxonomy" id="152421"/>
    <lineage>
        <taxon>Eukaryota</taxon>
        <taxon>Viridiplantae</taxon>
        <taxon>Streptophyta</taxon>
        <taxon>Embryophyta</taxon>
        <taxon>Tracheophyta</taxon>
        <taxon>Spermatophyta</taxon>
        <taxon>Magnoliopsida</taxon>
        <taxon>eudicotyledons</taxon>
        <taxon>Gunneridae</taxon>
        <taxon>Pentapetalae</taxon>
        <taxon>rosids</taxon>
        <taxon>malvids</taxon>
        <taxon>Malvales</taxon>
        <taxon>Dipterocarpaceae</taxon>
        <taxon>Rubroshorea</taxon>
    </lineage>
</organism>
<name>A0AAV5K680_9ROSI</name>
<evidence type="ECO:0000256" key="5">
    <source>
        <dbReference type="ARBA" id="ARBA00022840"/>
    </source>
</evidence>
<feature type="domain" description="Protein kinase" evidence="6">
    <location>
        <begin position="1"/>
        <end position="131"/>
    </location>
</feature>
<comment type="caution">
    <text evidence="7">The sequence shown here is derived from an EMBL/GenBank/DDBJ whole genome shotgun (WGS) entry which is preliminary data.</text>
</comment>
<dbReference type="GO" id="GO:0004674">
    <property type="term" value="F:protein serine/threonine kinase activity"/>
    <property type="evidence" value="ECO:0007669"/>
    <property type="project" value="UniProtKB-KW"/>
</dbReference>
<dbReference type="GO" id="GO:0005524">
    <property type="term" value="F:ATP binding"/>
    <property type="evidence" value="ECO:0007669"/>
    <property type="project" value="UniProtKB-KW"/>
</dbReference>
<evidence type="ECO:0000256" key="4">
    <source>
        <dbReference type="ARBA" id="ARBA00022777"/>
    </source>
</evidence>
<dbReference type="Gene3D" id="1.10.510.10">
    <property type="entry name" value="Transferase(Phosphotransferase) domain 1"/>
    <property type="match status" value="1"/>
</dbReference>